<dbReference type="RefSeq" id="WP_109429738.1">
    <property type="nucleotide sequence ID" value="NZ_MPDK01000003.1"/>
</dbReference>
<dbReference type="Gene3D" id="3.40.50.1400">
    <property type="match status" value="2"/>
</dbReference>
<dbReference type="PROSITE" id="PS00534">
    <property type="entry name" value="FERROCHELATASE"/>
    <property type="match status" value="1"/>
</dbReference>
<keyword evidence="10" id="KW-1185">Reference proteome</keyword>
<name>A0A2U3DB79_SULT2</name>
<evidence type="ECO:0000313" key="10">
    <source>
        <dbReference type="Proteomes" id="UP000245380"/>
    </source>
</evidence>
<dbReference type="Proteomes" id="UP000245380">
    <property type="component" value="Unassembled WGS sequence"/>
</dbReference>
<dbReference type="NCBIfam" id="TIGR00109">
    <property type="entry name" value="hemH"/>
    <property type="match status" value="1"/>
</dbReference>
<evidence type="ECO:0000256" key="4">
    <source>
        <dbReference type="ARBA" id="ARBA00023239"/>
    </source>
</evidence>
<reference evidence="9 10" key="1">
    <citation type="submission" date="2016-11" db="EMBL/GenBank/DDBJ databases">
        <title>Comparative genomics of Acidibacillus ferroxidans species.</title>
        <authorList>
            <person name="Oliveira G."/>
            <person name="Nunes G."/>
            <person name="Oliveira R."/>
            <person name="Araujo F."/>
            <person name="Salim A."/>
            <person name="Scholte L."/>
            <person name="Morais D."/>
            <person name="Nancucheo I."/>
            <person name="Johnson D.B."/>
            <person name="Grail B."/>
            <person name="Bittencourt J."/>
            <person name="Valadares R."/>
        </authorList>
    </citation>
    <scope>NUCLEOTIDE SEQUENCE [LARGE SCALE GENOMIC DNA]</scope>
    <source>
        <strain evidence="9 10">Y002</strain>
    </source>
</reference>
<accession>A0A2U3DB79</accession>
<feature type="binding site" evidence="7">
    <location>
        <position position="183"/>
    </location>
    <ligand>
        <name>Fe(2+)</name>
        <dbReference type="ChEBI" id="CHEBI:29033"/>
    </ligand>
</feature>
<feature type="binding site" evidence="7">
    <location>
        <position position="29"/>
    </location>
    <ligand>
        <name>Fe-coproporphyrin III</name>
        <dbReference type="ChEBI" id="CHEBI:68438"/>
    </ligand>
</feature>
<comment type="subcellular location">
    <subcellularLocation>
        <location evidence="7 8">Cytoplasm</location>
    </subcellularLocation>
</comment>
<dbReference type="Pfam" id="PF00762">
    <property type="entry name" value="Ferrochelatase"/>
    <property type="match status" value="1"/>
</dbReference>
<comment type="function">
    <text evidence="7 8">Involved in coproporphyrin-dependent heme b biosynthesis. Catalyzes the insertion of ferrous iron into coproporphyrin III to form Fe-coproporphyrin III.</text>
</comment>
<evidence type="ECO:0000256" key="6">
    <source>
        <dbReference type="ARBA" id="ARBA00024536"/>
    </source>
</evidence>
<dbReference type="CDD" id="cd00419">
    <property type="entry name" value="Ferrochelatase_C"/>
    <property type="match status" value="1"/>
</dbReference>
<dbReference type="GO" id="GO:0046872">
    <property type="term" value="F:metal ion binding"/>
    <property type="evidence" value="ECO:0007669"/>
    <property type="project" value="UniProtKB-UniRule"/>
</dbReference>
<dbReference type="InterPro" id="IPR001015">
    <property type="entry name" value="Ferrochelatase"/>
</dbReference>
<dbReference type="GO" id="GO:0005737">
    <property type="term" value="C:cytoplasm"/>
    <property type="evidence" value="ECO:0007669"/>
    <property type="project" value="UniProtKB-SubCell"/>
</dbReference>
<keyword evidence="5 7" id="KW-0627">Porphyrin biosynthesis</keyword>
<organism evidence="9 10">
    <name type="scientific">Sulfoacidibacillus thermotolerans</name>
    <name type="common">Acidibacillus sulfuroxidans</name>
    <dbReference type="NCBI Taxonomy" id="1765684"/>
    <lineage>
        <taxon>Bacteria</taxon>
        <taxon>Bacillati</taxon>
        <taxon>Bacillota</taxon>
        <taxon>Bacilli</taxon>
        <taxon>Bacillales</taxon>
        <taxon>Alicyclobacillaceae</taxon>
        <taxon>Sulfoacidibacillus</taxon>
    </lineage>
</organism>
<proteinExistence type="inferred from homology"/>
<dbReference type="CDD" id="cd03411">
    <property type="entry name" value="Ferrochelatase_N"/>
    <property type="match status" value="1"/>
</dbReference>
<evidence type="ECO:0000256" key="3">
    <source>
        <dbReference type="ARBA" id="ARBA00023133"/>
    </source>
</evidence>
<feature type="binding site" evidence="7">
    <location>
        <begin position="45"/>
        <end position="46"/>
    </location>
    <ligand>
        <name>Fe-coproporphyrin III</name>
        <dbReference type="ChEBI" id="CHEBI:68438"/>
    </ligand>
</feature>
<dbReference type="SUPFAM" id="SSF53800">
    <property type="entry name" value="Chelatase"/>
    <property type="match status" value="1"/>
</dbReference>
<dbReference type="UniPathway" id="UPA00252"/>
<evidence type="ECO:0000256" key="5">
    <source>
        <dbReference type="ARBA" id="ARBA00023244"/>
    </source>
</evidence>
<evidence type="ECO:0000313" key="9">
    <source>
        <dbReference type="EMBL" id="PWI58541.1"/>
    </source>
</evidence>
<dbReference type="InterPro" id="IPR019772">
    <property type="entry name" value="Ferrochelatase_AS"/>
</dbReference>
<feature type="binding site" evidence="7">
    <location>
        <position position="53"/>
    </location>
    <ligand>
        <name>Fe-coproporphyrin III</name>
        <dbReference type="ChEBI" id="CHEBI:68438"/>
    </ligand>
</feature>
<evidence type="ECO:0000256" key="7">
    <source>
        <dbReference type="HAMAP-Rule" id="MF_00323"/>
    </source>
</evidence>
<keyword evidence="2 7" id="KW-0408">Iron</keyword>
<comment type="similarity">
    <text evidence="7 8">Belongs to the ferrochelatase family.</text>
</comment>
<keyword evidence="3 7" id="KW-0350">Heme biosynthesis</keyword>
<dbReference type="PANTHER" id="PTHR11108">
    <property type="entry name" value="FERROCHELATASE"/>
    <property type="match status" value="1"/>
</dbReference>
<comment type="pathway">
    <text evidence="1 7 8">Porphyrin-containing compound metabolism; protoheme biosynthesis.</text>
</comment>
<dbReference type="OrthoDB" id="9776380at2"/>
<protein>
    <recommendedName>
        <fullName evidence="7">Coproporphyrin III ferrochelatase</fullName>
        <ecNumber evidence="7">4.99.1.9</ecNumber>
    </recommendedName>
</protein>
<evidence type="ECO:0000256" key="2">
    <source>
        <dbReference type="ARBA" id="ARBA00023004"/>
    </source>
</evidence>
<dbReference type="PANTHER" id="PTHR11108:SF1">
    <property type="entry name" value="FERROCHELATASE, MITOCHONDRIAL"/>
    <property type="match status" value="1"/>
</dbReference>
<dbReference type="AlphaFoldDB" id="A0A2U3DB79"/>
<evidence type="ECO:0000256" key="8">
    <source>
        <dbReference type="RuleBase" id="RU000607"/>
    </source>
</evidence>
<evidence type="ECO:0000256" key="1">
    <source>
        <dbReference type="ARBA" id="ARBA00004744"/>
    </source>
</evidence>
<dbReference type="EC" id="4.99.1.9" evidence="7"/>
<keyword evidence="4 7" id="KW-0456">Lyase</keyword>
<comment type="caution">
    <text evidence="9">The sequence shown here is derived from an EMBL/GenBank/DDBJ whole genome shotgun (WGS) entry which is preliminary data.</text>
</comment>
<dbReference type="InterPro" id="IPR033644">
    <property type="entry name" value="Ferrochelatase_C"/>
</dbReference>
<feature type="binding site" description="axial binding residue" evidence="7">
    <location>
        <position position="12"/>
    </location>
    <ligand>
        <name>Fe-coproporphyrin III</name>
        <dbReference type="ChEBI" id="CHEBI:68438"/>
    </ligand>
    <ligandPart>
        <name>Fe</name>
        <dbReference type="ChEBI" id="CHEBI:18248"/>
    </ligandPart>
</feature>
<dbReference type="GO" id="GO:0006783">
    <property type="term" value="P:heme biosynthetic process"/>
    <property type="evidence" value="ECO:0007669"/>
    <property type="project" value="UniProtKB-UniRule"/>
</dbReference>
<keyword evidence="7 8" id="KW-0963">Cytoplasm</keyword>
<dbReference type="HAMAP" id="MF_00323">
    <property type="entry name" value="Ferrochelatase"/>
    <property type="match status" value="1"/>
</dbReference>
<dbReference type="InterPro" id="IPR033659">
    <property type="entry name" value="Ferrochelatase_N"/>
</dbReference>
<comment type="catalytic activity">
    <reaction evidence="6">
        <text>Fe-coproporphyrin III + 2 H(+) = coproporphyrin III + Fe(2+)</text>
        <dbReference type="Rhea" id="RHEA:49572"/>
        <dbReference type="ChEBI" id="CHEBI:15378"/>
        <dbReference type="ChEBI" id="CHEBI:29033"/>
        <dbReference type="ChEBI" id="CHEBI:68438"/>
        <dbReference type="ChEBI" id="CHEBI:131725"/>
        <dbReference type="EC" id="4.99.1.9"/>
    </reaction>
    <physiologicalReaction direction="right-to-left" evidence="6">
        <dbReference type="Rhea" id="RHEA:49574"/>
    </physiologicalReaction>
</comment>
<dbReference type="EMBL" id="MPDK01000003">
    <property type="protein sequence ID" value="PWI58541.1"/>
    <property type="molecule type" value="Genomic_DNA"/>
</dbReference>
<keyword evidence="7" id="KW-0479">Metal-binding</keyword>
<gene>
    <name evidence="7" type="primary">cpfC</name>
    <name evidence="9" type="ORF">BM613_03225</name>
</gene>
<sequence length="311" mass="34809">MVKQVAVLLLAYGTPANMDEVEAFYTHIRHGHPPTQELLAQLKARYEAIGGCSPLISISQEVARLLEQRLNKVAEQDAHFKVYLGMKHSAPFIADAVDQAVNAGVDAAVGIVLAPHYSTMSVGVYEEEAKEAAHQRGLAPVTFVHNWHLEQAYLDALEKRLRQSLAKFNEEEKQHLKLLFSAHSLPRRILDVGDPYPEQLLETSQALAMRIGFTDWQFAWQSAGRTKEPWLGPDILEVIDTLAKEGYRAILDCPVGFVSDHLEVLYDLDIEAKARAEAQYIHFERTASLNTDEELLEALAQSVFRALQTIA</sequence>
<feature type="binding site" evidence="7">
    <location>
        <position position="125"/>
    </location>
    <ligand>
        <name>Fe-coproporphyrin III</name>
        <dbReference type="ChEBI" id="CHEBI:68438"/>
    </ligand>
</feature>
<feature type="binding site" evidence="7">
    <location>
        <position position="263"/>
    </location>
    <ligand>
        <name>Fe(2+)</name>
        <dbReference type="ChEBI" id="CHEBI:29033"/>
    </ligand>
</feature>
<dbReference type="GO" id="GO:0004325">
    <property type="term" value="F:ferrochelatase activity"/>
    <property type="evidence" value="ECO:0007669"/>
    <property type="project" value="UniProtKB-UniRule"/>
</dbReference>